<reference evidence="3 4" key="1">
    <citation type="submission" date="2020-10" db="EMBL/GenBank/DDBJ databases">
        <title>Wide distribution of Phycisphaera-like planctomycetes from WD2101 soil group in peatlands and genome analysis of the first cultivated representative.</title>
        <authorList>
            <person name="Dedysh S.N."/>
            <person name="Beletsky A.V."/>
            <person name="Ivanova A."/>
            <person name="Kulichevskaya I.S."/>
            <person name="Suzina N.E."/>
            <person name="Philippov D.A."/>
            <person name="Rakitin A.L."/>
            <person name="Mardanov A.V."/>
            <person name="Ravin N.V."/>
        </authorList>
    </citation>
    <scope>NUCLEOTIDE SEQUENCE [LARGE SCALE GENOMIC DNA]</scope>
    <source>
        <strain evidence="3 4">M1803</strain>
    </source>
</reference>
<organism evidence="3 4">
    <name type="scientific">Humisphaera borealis</name>
    <dbReference type="NCBI Taxonomy" id="2807512"/>
    <lineage>
        <taxon>Bacteria</taxon>
        <taxon>Pseudomonadati</taxon>
        <taxon>Planctomycetota</taxon>
        <taxon>Phycisphaerae</taxon>
        <taxon>Tepidisphaerales</taxon>
        <taxon>Tepidisphaeraceae</taxon>
        <taxon>Humisphaera</taxon>
    </lineage>
</organism>
<feature type="chain" id="PRO_5034588000" evidence="1">
    <location>
        <begin position="26"/>
        <end position="85"/>
    </location>
</feature>
<sequence length="85" mass="9015">MNRLIAGTLLSLLFCLAGCGTTPPAADGSKHAECLVCKHNADLACVDVVVEGNTPHCSADGKTYYFCSEGCCRKFQQNPAKYTGK</sequence>
<dbReference type="InterPro" id="IPR007029">
    <property type="entry name" value="YHS_dom"/>
</dbReference>
<feature type="signal peptide" evidence="1">
    <location>
        <begin position="1"/>
        <end position="25"/>
    </location>
</feature>
<dbReference type="InterPro" id="IPR009078">
    <property type="entry name" value="Ferritin-like_SF"/>
</dbReference>
<evidence type="ECO:0000313" key="3">
    <source>
        <dbReference type="EMBL" id="QOV89201.1"/>
    </source>
</evidence>
<dbReference type="KEGG" id="hbs:IPV69_23795"/>
<keyword evidence="1" id="KW-0732">Signal</keyword>
<protein>
    <submittedName>
        <fullName evidence="3">YHS domain-containing protein</fullName>
    </submittedName>
</protein>
<evidence type="ECO:0000256" key="1">
    <source>
        <dbReference type="SAM" id="SignalP"/>
    </source>
</evidence>
<dbReference type="SUPFAM" id="SSF47240">
    <property type="entry name" value="Ferritin-like"/>
    <property type="match status" value="1"/>
</dbReference>
<dbReference type="InterPro" id="IPR012348">
    <property type="entry name" value="RNR-like"/>
</dbReference>
<keyword evidence="4" id="KW-1185">Reference proteome</keyword>
<accession>A0A7M2WWI7</accession>
<evidence type="ECO:0000259" key="2">
    <source>
        <dbReference type="Pfam" id="PF04945"/>
    </source>
</evidence>
<dbReference type="Proteomes" id="UP000593765">
    <property type="component" value="Chromosome"/>
</dbReference>
<name>A0A7M2WWI7_9BACT</name>
<dbReference type="EMBL" id="CP063458">
    <property type="protein sequence ID" value="QOV89201.1"/>
    <property type="molecule type" value="Genomic_DNA"/>
</dbReference>
<dbReference type="Pfam" id="PF04945">
    <property type="entry name" value="YHS"/>
    <property type="match status" value="1"/>
</dbReference>
<dbReference type="AlphaFoldDB" id="A0A7M2WWI7"/>
<gene>
    <name evidence="3" type="ORF">IPV69_23795</name>
</gene>
<dbReference type="RefSeq" id="WP_206292226.1">
    <property type="nucleotide sequence ID" value="NZ_CP063458.1"/>
</dbReference>
<dbReference type="Gene3D" id="1.10.620.20">
    <property type="entry name" value="Ribonucleotide Reductase, subunit A"/>
    <property type="match status" value="1"/>
</dbReference>
<evidence type="ECO:0000313" key="4">
    <source>
        <dbReference type="Proteomes" id="UP000593765"/>
    </source>
</evidence>
<feature type="domain" description="YHS" evidence="2">
    <location>
        <begin position="60"/>
        <end position="84"/>
    </location>
</feature>
<dbReference type="GO" id="GO:0016491">
    <property type="term" value="F:oxidoreductase activity"/>
    <property type="evidence" value="ECO:0007669"/>
    <property type="project" value="InterPro"/>
</dbReference>
<proteinExistence type="predicted"/>